<keyword evidence="1" id="KW-0175">Coiled coil</keyword>
<name>A0A6L2KDQ7_TANCI</name>
<comment type="caution">
    <text evidence="2">The sequence shown here is derived from an EMBL/GenBank/DDBJ whole genome shotgun (WGS) entry which is preliminary data.</text>
</comment>
<dbReference type="EMBL" id="BKCJ010002278">
    <property type="protein sequence ID" value="GEU47486.1"/>
    <property type="molecule type" value="Genomic_DNA"/>
</dbReference>
<gene>
    <name evidence="2" type="ORF">Tci_019464</name>
</gene>
<proteinExistence type="predicted"/>
<evidence type="ECO:0000313" key="2">
    <source>
        <dbReference type="EMBL" id="GEU47486.1"/>
    </source>
</evidence>
<reference evidence="2" key="1">
    <citation type="journal article" date="2019" name="Sci. Rep.">
        <title>Draft genome of Tanacetum cinerariifolium, the natural source of mosquito coil.</title>
        <authorList>
            <person name="Yamashiro T."/>
            <person name="Shiraishi A."/>
            <person name="Satake H."/>
            <person name="Nakayama K."/>
        </authorList>
    </citation>
    <scope>NUCLEOTIDE SEQUENCE</scope>
</reference>
<evidence type="ECO:0000256" key="1">
    <source>
        <dbReference type="SAM" id="Coils"/>
    </source>
</evidence>
<dbReference type="AlphaFoldDB" id="A0A6L2KDQ7"/>
<organism evidence="2">
    <name type="scientific">Tanacetum cinerariifolium</name>
    <name type="common">Dalmatian daisy</name>
    <name type="synonym">Chrysanthemum cinerariifolium</name>
    <dbReference type="NCBI Taxonomy" id="118510"/>
    <lineage>
        <taxon>Eukaryota</taxon>
        <taxon>Viridiplantae</taxon>
        <taxon>Streptophyta</taxon>
        <taxon>Embryophyta</taxon>
        <taxon>Tracheophyta</taxon>
        <taxon>Spermatophyta</taxon>
        <taxon>Magnoliopsida</taxon>
        <taxon>eudicotyledons</taxon>
        <taxon>Gunneridae</taxon>
        <taxon>Pentapetalae</taxon>
        <taxon>asterids</taxon>
        <taxon>campanulids</taxon>
        <taxon>Asterales</taxon>
        <taxon>Asteraceae</taxon>
        <taxon>Asteroideae</taxon>
        <taxon>Anthemideae</taxon>
        <taxon>Anthemidinae</taxon>
        <taxon>Tanacetum</taxon>
    </lineage>
</organism>
<feature type="coiled-coil region" evidence="1">
    <location>
        <begin position="387"/>
        <end position="414"/>
    </location>
</feature>
<protein>
    <submittedName>
        <fullName evidence="2">Uncharacterized protein</fullName>
    </submittedName>
</protein>
<accession>A0A6L2KDQ7</accession>
<sequence length="477" mass="54745">MTSLADKAILSGADNRPPMLEKDMYDSWKSIMELYMLNRQHGRMILESVENGPLIWPTVEEMDMHHKLNHQHLFLSPPSNDFQSSVHHNVYNPSSSIPQVEYAPAVHQQFDFSQPETGLVVPVFQKGRRHMSKQCTKPKRKRDEAWFKDKVLLVQAQANGQVLHEKELEFLANPGIAETQSTQYVITNNAAYQADDLDAYDSDCDEINSAKIALMANLSHYGSHNLAENSSFPAQQDDLILFVIEQLKTQVVNYTKINQDNKHFTEILTAELERYKDQLEPKLYDGSVIQKTDVIVIRDFEETLMLEDESHSKMLQKQKDLMLSEKKVNTKPNSGNSKEPNLSTSTTIVEVPKELLKVSMVNSSLKKLKFHLASFMKARYQEKDTIIMKLKERIKSLNGNVKEEKIKRELEEIETVNIELDHKVTKLVAENEHLKQTYKQLYDSIKSSRVRSKEQCGDLIKQVNIKSAKNSDLNASL</sequence>